<evidence type="ECO:0000313" key="2">
    <source>
        <dbReference type="EMBL" id="GIY83751.1"/>
    </source>
</evidence>
<keyword evidence="1" id="KW-1133">Transmembrane helix</keyword>
<evidence type="ECO:0000313" key="3">
    <source>
        <dbReference type="Proteomes" id="UP001054837"/>
    </source>
</evidence>
<organism evidence="2 3">
    <name type="scientific">Caerostris darwini</name>
    <dbReference type="NCBI Taxonomy" id="1538125"/>
    <lineage>
        <taxon>Eukaryota</taxon>
        <taxon>Metazoa</taxon>
        <taxon>Ecdysozoa</taxon>
        <taxon>Arthropoda</taxon>
        <taxon>Chelicerata</taxon>
        <taxon>Arachnida</taxon>
        <taxon>Araneae</taxon>
        <taxon>Araneomorphae</taxon>
        <taxon>Entelegynae</taxon>
        <taxon>Araneoidea</taxon>
        <taxon>Araneidae</taxon>
        <taxon>Caerostris</taxon>
    </lineage>
</organism>
<name>A0AAV4WLI3_9ARAC</name>
<sequence length="114" mass="13250">MLYNTLQLCYCLSCGIIILVSTLPRIGKPSFERGLSCRNLQTAIVAYIFMLVFQLIDTAKLPTRDICPNNRRRFIFRHFHYNDSECRKQGNLEIPFGYIGDLKLVFKNLCLKVL</sequence>
<comment type="caution">
    <text evidence="2">The sequence shown here is derived from an EMBL/GenBank/DDBJ whole genome shotgun (WGS) entry which is preliminary data.</text>
</comment>
<keyword evidence="3" id="KW-1185">Reference proteome</keyword>
<proteinExistence type="predicted"/>
<accession>A0AAV4WLI3</accession>
<feature type="transmembrane region" description="Helical" evidence="1">
    <location>
        <begin position="7"/>
        <end position="27"/>
    </location>
</feature>
<reference evidence="2 3" key="1">
    <citation type="submission" date="2021-06" db="EMBL/GenBank/DDBJ databases">
        <title>Caerostris darwini draft genome.</title>
        <authorList>
            <person name="Kono N."/>
            <person name="Arakawa K."/>
        </authorList>
    </citation>
    <scope>NUCLEOTIDE SEQUENCE [LARGE SCALE GENOMIC DNA]</scope>
</reference>
<keyword evidence="1" id="KW-0812">Transmembrane</keyword>
<keyword evidence="1" id="KW-0472">Membrane</keyword>
<dbReference type="Proteomes" id="UP001054837">
    <property type="component" value="Unassembled WGS sequence"/>
</dbReference>
<evidence type="ECO:0000256" key="1">
    <source>
        <dbReference type="SAM" id="Phobius"/>
    </source>
</evidence>
<protein>
    <submittedName>
        <fullName evidence="2">Uncharacterized protein</fullName>
    </submittedName>
</protein>
<dbReference type="AlphaFoldDB" id="A0AAV4WLI3"/>
<gene>
    <name evidence="2" type="ORF">CDAR_171651</name>
</gene>
<feature type="transmembrane region" description="Helical" evidence="1">
    <location>
        <begin position="39"/>
        <end position="56"/>
    </location>
</feature>
<dbReference type="EMBL" id="BPLQ01014850">
    <property type="protein sequence ID" value="GIY83751.1"/>
    <property type="molecule type" value="Genomic_DNA"/>
</dbReference>